<evidence type="ECO:0000313" key="2">
    <source>
        <dbReference type="Proteomes" id="UP000027980"/>
    </source>
</evidence>
<sequence>MKLTMKQHGFRIELPHQTLDIDGNELFGIRPYQLMVSSIAGCSASVFRKIMEKQRLEIDDMEVSAEVERDEMAANRISKITLTYVVRGFHLDKAQLEKNLELAHNNCSMVQTVKDSIEIEERLEVIHLNHY</sequence>
<proteinExistence type="predicted"/>
<dbReference type="EMBL" id="CP008876">
    <property type="protein sequence ID" value="AIF65828.1"/>
    <property type="molecule type" value="Genomic_DNA"/>
</dbReference>
<dbReference type="AlphaFoldDB" id="A0A075LN63"/>
<dbReference type="PANTHER" id="PTHR34352">
    <property type="entry name" value="PROTEIN YHFA"/>
    <property type="match status" value="1"/>
</dbReference>
<dbReference type="Proteomes" id="UP000027980">
    <property type="component" value="Chromosome"/>
</dbReference>
<protein>
    <submittedName>
        <fullName evidence="1">Osmotically inducible protein C</fullName>
    </submittedName>
</protein>
<gene>
    <name evidence="1" type="ORF">GZ22_03650</name>
</gene>
<dbReference type="OrthoDB" id="13625at2"/>
<dbReference type="KEGG" id="tap:GZ22_03650"/>
<dbReference type="Pfam" id="PF02566">
    <property type="entry name" value="OsmC"/>
    <property type="match status" value="1"/>
</dbReference>
<name>A0A075LN63_9BACI</name>
<accession>A0A075LN63</accession>
<evidence type="ECO:0000313" key="1">
    <source>
        <dbReference type="EMBL" id="AIF65828.1"/>
    </source>
</evidence>
<dbReference type="HOGENOM" id="CLU_114057_2_0_9"/>
<organism evidence="1 2">
    <name type="scientific">Terribacillus saccharophilus</name>
    <dbReference type="NCBI Taxonomy" id="361277"/>
    <lineage>
        <taxon>Bacteria</taxon>
        <taxon>Bacillati</taxon>
        <taxon>Bacillota</taxon>
        <taxon>Bacilli</taxon>
        <taxon>Bacillales</taxon>
        <taxon>Bacillaceae</taxon>
        <taxon>Terribacillus</taxon>
    </lineage>
</organism>
<dbReference type="InterPro" id="IPR003718">
    <property type="entry name" value="OsmC/Ohr_fam"/>
</dbReference>
<dbReference type="PANTHER" id="PTHR34352:SF1">
    <property type="entry name" value="PROTEIN YHFA"/>
    <property type="match status" value="1"/>
</dbReference>
<dbReference type="SUPFAM" id="SSF82784">
    <property type="entry name" value="OsmC-like"/>
    <property type="match status" value="1"/>
</dbReference>
<dbReference type="Gene3D" id="3.30.300.20">
    <property type="match status" value="1"/>
</dbReference>
<reference evidence="1 2" key="1">
    <citation type="submission" date="2014-07" db="EMBL/GenBank/DDBJ databases">
        <title>Complete genome sequence of a moderately halophilic bacterium Terribacillus aidingensis MP602, isolated from Cryptomeria fortunei in Tianmu mountain in China.</title>
        <authorList>
            <person name="Wang Y."/>
            <person name="Lu P."/>
            <person name="Zhang L."/>
        </authorList>
    </citation>
    <scope>NUCLEOTIDE SEQUENCE [LARGE SCALE GENOMIC DNA]</scope>
    <source>
        <strain evidence="1 2">MP602</strain>
    </source>
</reference>
<dbReference type="InterPro" id="IPR036102">
    <property type="entry name" value="OsmC/Ohrsf"/>
</dbReference>
<dbReference type="InterPro" id="IPR015946">
    <property type="entry name" value="KH_dom-like_a/b"/>
</dbReference>